<dbReference type="SFLD" id="SFLDF00045">
    <property type="entry name" value="2-haloacid_dehalogenase"/>
    <property type="match status" value="1"/>
</dbReference>
<dbReference type="NCBIfam" id="TIGR01493">
    <property type="entry name" value="HAD-SF-IA-v2"/>
    <property type="match status" value="1"/>
</dbReference>
<evidence type="ECO:0000313" key="5">
    <source>
        <dbReference type="Proteomes" id="UP000011859"/>
    </source>
</evidence>
<dbReference type="STRING" id="666685.R2APBS1_3799"/>
<dbReference type="GO" id="GO:0018784">
    <property type="term" value="F:(S)-2-haloacid dehalogenase activity"/>
    <property type="evidence" value="ECO:0007669"/>
    <property type="project" value="UniProtKB-UniRule"/>
</dbReference>
<dbReference type="SFLD" id="SFLDG01135">
    <property type="entry name" value="C1.5.6:_HAD__Beta-PGM__Phospha"/>
    <property type="match status" value="1"/>
</dbReference>
<dbReference type="InterPro" id="IPR023198">
    <property type="entry name" value="PGP-like_dom2"/>
</dbReference>
<dbReference type="HOGENOM" id="CLU_045011_3_1_6"/>
<dbReference type="Gene3D" id="3.40.50.1000">
    <property type="entry name" value="HAD superfamily/HAD-like"/>
    <property type="match status" value="1"/>
</dbReference>
<keyword evidence="5" id="KW-1185">Reference proteome</keyword>
<dbReference type="InterPro" id="IPR006328">
    <property type="entry name" value="2-HAD"/>
</dbReference>
<dbReference type="RefSeq" id="WP_015449095.1">
    <property type="nucleotide sequence ID" value="NC_020541.1"/>
</dbReference>
<name>M4NLA5_9GAMM</name>
<dbReference type="PANTHER" id="PTHR43316:SF3">
    <property type="entry name" value="HALOACID DEHALOGENASE, TYPE II (AFU_ORTHOLOGUE AFUA_2G07750)-RELATED"/>
    <property type="match status" value="1"/>
</dbReference>
<dbReference type="Pfam" id="PF00702">
    <property type="entry name" value="Hydrolase"/>
    <property type="match status" value="1"/>
</dbReference>
<accession>M4NLA5</accession>
<dbReference type="Gene3D" id="1.10.150.240">
    <property type="entry name" value="Putative phosphatase, domain 2"/>
    <property type="match status" value="1"/>
</dbReference>
<dbReference type="InterPro" id="IPR023214">
    <property type="entry name" value="HAD_sf"/>
</dbReference>
<evidence type="ECO:0000256" key="1">
    <source>
        <dbReference type="ARBA" id="ARBA00008106"/>
    </source>
</evidence>
<keyword evidence="2 3" id="KW-0378">Hydrolase</keyword>
<comment type="catalytic activity">
    <reaction evidence="3">
        <text>an (S)-2-haloacid + H2O = a (2R)-2-hydroxycarboxylate + a halide anion + H(+)</text>
        <dbReference type="Rhea" id="RHEA:11192"/>
        <dbReference type="ChEBI" id="CHEBI:15377"/>
        <dbReference type="ChEBI" id="CHEBI:15378"/>
        <dbReference type="ChEBI" id="CHEBI:16042"/>
        <dbReference type="ChEBI" id="CHEBI:58314"/>
        <dbReference type="ChEBI" id="CHEBI:137405"/>
        <dbReference type="EC" id="3.8.1.2"/>
    </reaction>
</comment>
<dbReference type="InterPro" id="IPR036412">
    <property type="entry name" value="HAD-like_sf"/>
</dbReference>
<comment type="similarity">
    <text evidence="1 3">Belongs to the HAD-like hydrolase superfamily. S-2-haloalkanoic acid dehalogenase family.</text>
</comment>
<sequence>MPIHDHDIPDVQRVDTAPPAIAVFDAYGTLFDVHSAMARLAGIVGPDAERISTLWRQRQLEYSWTRSLMGRYADFWQVTEEALDYALASFGRRDSVVRQALLDAYRKLDAYPDVREALGACRRLGLLVAVFSNATTAMLNTALTAAGLDDLVDIVYSVHALEMFKPDARAYAAAAKAFGAVPSSIAFHSSNGWDAAGAASCGWRALWINRAGLPREYPWMDVPAVSGLGQALARIEASTAVDAIRNTGQKDA</sequence>
<dbReference type="InterPro" id="IPR006439">
    <property type="entry name" value="HAD-SF_hydro_IA"/>
</dbReference>
<dbReference type="eggNOG" id="COG1011">
    <property type="taxonomic scope" value="Bacteria"/>
</dbReference>
<evidence type="ECO:0000256" key="2">
    <source>
        <dbReference type="ARBA" id="ARBA00022801"/>
    </source>
</evidence>
<comment type="function">
    <text evidence="3">Catalyzes the hydrolytic dehalogenation of small (S)-2-haloalkanoic acids to yield the corresponding (R)-2-hydroxyalkanoic acids.</text>
</comment>
<organism evidence="4 5">
    <name type="scientific">Rhodanobacter denitrificans</name>
    <dbReference type="NCBI Taxonomy" id="666685"/>
    <lineage>
        <taxon>Bacteria</taxon>
        <taxon>Pseudomonadati</taxon>
        <taxon>Pseudomonadota</taxon>
        <taxon>Gammaproteobacteria</taxon>
        <taxon>Lysobacterales</taxon>
        <taxon>Rhodanobacteraceae</taxon>
        <taxon>Rhodanobacter</taxon>
    </lineage>
</organism>
<dbReference type="Proteomes" id="UP000011859">
    <property type="component" value="Chromosome"/>
</dbReference>
<dbReference type="SFLD" id="SFLDS00003">
    <property type="entry name" value="Haloacid_Dehalogenase"/>
    <property type="match status" value="1"/>
</dbReference>
<evidence type="ECO:0000313" key="4">
    <source>
        <dbReference type="EMBL" id="AGG90857.1"/>
    </source>
</evidence>
<dbReference type="AlphaFoldDB" id="M4NLA5"/>
<dbReference type="EMBL" id="CP003470">
    <property type="protein sequence ID" value="AGG90857.1"/>
    <property type="molecule type" value="Genomic_DNA"/>
</dbReference>
<dbReference type="SFLD" id="SFLDG01129">
    <property type="entry name" value="C1.5:_HAD__Beta-PGM__Phosphata"/>
    <property type="match status" value="1"/>
</dbReference>
<protein>
    <recommendedName>
        <fullName evidence="3">(S)-2-haloacid dehalogenase</fullName>
        <ecNumber evidence="3">3.8.1.2</ecNumber>
    </recommendedName>
    <alternativeName>
        <fullName evidence="3">2-haloalkanoic acid dehalogenase</fullName>
    </alternativeName>
    <alternativeName>
        <fullName evidence="3">Halocarboxylic acid halidohydrolase</fullName>
    </alternativeName>
    <alternativeName>
        <fullName evidence="3">L-2-haloacid dehalogenase</fullName>
    </alternativeName>
</protein>
<evidence type="ECO:0000256" key="3">
    <source>
        <dbReference type="RuleBase" id="RU368077"/>
    </source>
</evidence>
<dbReference type="PRINTS" id="PR00413">
    <property type="entry name" value="HADHALOGNASE"/>
</dbReference>
<dbReference type="GeneID" id="72428411"/>
<dbReference type="KEGG" id="rhd:R2APBS1_3799"/>
<dbReference type="NCBIfam" id="TIGR01428">
    <property type="entry name" value="HAD_type_II"/>
    <property type="match status" value="1"/>
</dbReference>
<reference evidence="4 5" key="1">
    <citation type="submission" date="2012-04" db="EMBL/GenBank/DDBJ databases">
        <title>Complete genome of Rhodanobacter sp. 2APBS1.</title>
        <authorList>
            <consortium name="US DOE Joint Genome Institute"/>
            <person name="Huntemann M."/>
            <person name="Wei C.-L."/>
            <person name="Han J."/>
            <person name="Detter J.C."/>
            <person name="Han C."/>
            <person name="Tapia R."/>
            <person name="Munk A.C.C."/>
            <person name="Chen A."/>
            <person name="Krypides N."/>
            <person name="Mavromatis K."/>
            <person name="Markowitz V."/>
            <person name="Szeto E."/>
            <person name="Ivanova N."/>
            <person name="Mikhailova N."/>
            <person name="Ovchinnikova G."/>
            <person name="Pagani I."/>
            <person name="Pati A."/>
            <person name="Goodwin L."/>
            <person name="Peters L."/>
            <person name="Pitluck S."/>
            <person name="Woyke T."/>
            <person name="Prakash O."/>
            <person name="Elkins J."/>
            <person name="Brown S."/>
            <person name="Palumbo A."/>
            <person name="Hemme C."/>
            <person name="Zhou J."/>
            <person name="Watson D."/>
            <person name="Jardine P."/>
            <person name="Kostka J."/>
            <person name="Green S."/>
        </authorList>
    </citation>
    <scope>NUCLEOTIDE SEQUENCE [LARGE SCALE GENOMIC DNA]</scope>
    <source>
        <strain evidence="4 5">2APBS1</strain>
    </source>
</reference>
<dbReference type="InterPro" id="IPR051540">
    <property type="entry name" value="S-2-haloacid_dehalogenase"/>
</dbReference>
<dbReference type="OrthoDB" id="5865007at2"/>
<dbReference type="SUPFAM" id="SSF56784">
    <property type="entry name" value="HAD-like"/>
    <property type="match status" value="1"/>
</dbReference>
<gene>
    <name evidence="4" type="ORF">R2APBS1_3799</name>
</gene>
<dbReference type="PANTHER" id="PTHR43316">
    <property type="entry name" value="HYDROLASE, HALOACID DELAHOGENASE-RELATED"/>
    <property type="match status" value="1"/>
</dbReference>
<proteinExistence type="inferred from homology"/>
<dbReference type="EC" id="3.8.1.2" evidence="3"/>